<dbReference type="VEuPathDB" id="PiroplasmaDB:TA02585"/>
<feature type="region of interest" description="Disordered" evidence="1">
    <location>
        <begin position="101"/>
        <end position="124"/>
    </location>
</feature>
<dbReference type="AlphaFoldDB" id="Q4UD20"/>
<dbReference type="GeneID" id="3865118"/>
<keyword evidence="4" id="KW-1185">Reference proteome</keyword>
<evidence type="ECO:0000256" key="2">
    <source>
        <dbReference type="SAM" id="SignalP"/>
    </source>
</evidence>
<organism evidence="3 4">
    <name type="scientific">Theileria annulata</name>
    <dbReference type="NCBI Taxonomy" id="5874"/>
    <lineage>
        <taxon>Eukaryota</taxon>
        <taxon>Sar</taxon>
        <taxon>Alveolata</taxon>
        <taxon>Apicomplexa</taxon>
        <taxon>Aconoidasida</taxon>
        <taxon>Piroplasmida</taxon>
        <taxon>Theileriidae</taxon>
        <taxon>Theileria</taxon>
    </lineage>
</organism>
<protein>
    <submittedName>
        <fullName evidence="3">Uncharacterized protein</fullName>
    </submittedName>
</protein>
<name>Q4UD20_THEAN</name>
<gene>
    <name evidence="3" type="ORF">TA02585</name>
</gene>
<accession>Q4UD20</accession>
<dbReference type="Proteomes" id="UP000001950">
    <property type="component" value="Chromosome 3"/>
</dbReference>
<proteinExistence type="predicted"/>
<feature type="signal peptide" evidence="2">
    <location>
        <begin position="1"/>
        <end position="18"/>
    </location>
</feature>
<evidence type="ECO:0000313" key="3">
    <source>
        <dbReference type="EMBL" id="CAI75281.1"/>
    </source>
</evidence>
<evidence type="ECO:0000256" key="1">
    <source>
        <dbReference type="SAM" id="MobiDB-lite"/>
    </source>
</evidence>
<dbReference type="RefSeq" id="XP_954757.1">
    <property type="nucleotide sequence ID" value="XM_949664.1"/>
</dbReference>
<evidence type="ECO:0000313" key="4">
    <source>
        <dbReference type="Proteomes" id="UP000001950"/>
    </source>
</evidence>
<dbReference type="EMBL" id="CR940352">
    <property type="protein sequence ID" value="CAI75281.1"/>
    <property type="molecule type" value="Genomic_DNA"/>
</dbReference>
<sequence>MIKFVLFLLIFAKNSVYSVEESNDKSNPPTDVYSLNVQLVKPDESGSDIFSKSDSNHNLVGLNKRNLRHSESEASKAVSGETERVDSNTVHFDVIADLYSPGTDTDKSKAKDDDEELDPNVPDFSVPRNEYPISWFEQIEEPDADEPCERRKKNILSSTDNFHKPAVIFLLISTFLML</sequence>
<feature type="chain" id="PRO_5004244992" evidence="2">
    <location>
        <begin position="19"/>
        <end position="178"/>
    </location>
</feature>
<dbReference type="KEGG" id="tan:TA02585"/>
<dbReference type="InParanoid" id="Q4UD20"/>
<reference evidence="3 4" key="1">
    <citation type="journal article" date="2005" name="Science">
        <title>Genome of the host-cell transforming parasite Theileria annulata compared with T. parva.</title>
        <authorList>
            <person name="Pain A."/>
            <person name="Renauld H."/>
            <person name="Berriman M."/>
            <person name="Murphy L."/>
            <person name="Yeats C.A."/>
            <person name="Weir W."/>
            <person name="Kerhornou A."/>
            <person name="Aslett M."/>
            <person name="Bishop R."/>
            <person name="Bouchier C."/>
            <person name="Cochet M."/>
            <person name="Coulson R.M.R."/>
            <person name="Cronin A."/>
            <person name="de Villiers E.P."/>
            <person name="Fraser A."/>
            <person name="Fosker N."/>
            <person name="Gardner M."/>
            <person name="Goble A."/>
            <person name="Griffiths-Jones S."/>
            <person name="Harris D.E."/>
            <person name="Katzer F."/>
            <person name="Larke N."/>
            <person name="Lord A."/>
            <person name="Maser P."/>
            <person name="McKellar S."/>
            <person name="Mooney P."/>
            <person name="Morton F."/>
            <person name="Nene V."/>
            <person name="O'Neil S."/>
            <person name="Price C."/>
            <person name="Quail M.A."/>
            <person name="Rabbinowitsch E."/>
            <person name="Rawlings N.D."/>
            <person name="Rutter S."/>
            <person name="Saunders D."/>
            <person name="Seeger K."/>
            <person name="Shah T."/>
            <person name="Squares R."/>
            <person name="Squares S."/>
            <person name="Tivey A."/>
            <person name="Walker A.R."/>
            <person name="Woodward J."/>
            <person name="Dobbelaere D.A.E."/>
            <person name="Langsley G."/>
            <person name="Rajandream M.A."/>
            <person name="McKeever D."/>
            <person name="Shiels B."/>
            <person name="Tait A."/>
            <person name="Barrell B.G."/>
            <person name="Hall N."/>
        </authorList>
    </citation>
    <scope>NUCLEOTIDE SEQUENCE [LARGE SCALE GENOMIC DNA]</scope>
    <source>
        <strain evidence="4">Ankara</strain>
    </source>
</reference>
<keyword evidence="2" id="KW-0732">Signal</keyword>